<reference evidence="10 11" key="1">
    <citation type="journal article" date="2014" name="PLoS ONE">
        <title>The first complete genome sequence of the class fimbriimonadia in the phylum armatimonadetes.</title>
        <authorList>
            <person name="Hu Z.Y."/>
            <person name="Wang Y.Z."/>
            <person name="Im W.T."/>
            <person name="Wang S.Y."/>
            <person name="Zhao G.P."/>
            <person name="Zheng H.J."/>
            <person name="Quan Z.X."/>
        </authorList>
    </citation>
    <scope>NUCLEOTIDE SEQUENCE [LARGE SCALE GENOMIC DNA]</scope>
    <source>
        <strain evidence="10">Gsoil 348</strain>
    </source>
</reference>
<evidence type="ECO:0000256" key="8">
    <source>
        <dbReference type="RuleBase" id="RU361160"/>
    </source>
</evidence>
<dbReference type="Proteomes" id="UP000027982">
    <property type="component" value="Chromosome"/>
</dbReference>
<evidence type="ECO:0000256" key="1">
    <source>
        <dbReference type="ARBA" id="ARBA00007406"/>
    </source>
</evidence>
<dbReference type="FunFam" id="3.30.360.10:FF:000002">
    <property type="entry name" value="Glyceraldehyde-3-phosphate dehydrogenase"/>
    <property type="match status" value="1"/>
</dbReference>
<evidence type="ECO:0000313" key="10">
    <source>
        <dbReference type="EMBL" id="AIE83989.1"/>
    </source>
</evidence>
<sequence>MAIRIGINGFGRIGRLSLRTILARYPGEVEVVAVNDLTDTKTNAHLFKHDSTYGNFAGAVDYADSEIHVNGKAIKVFAERDPGAIAWDSVGVDVVIESTGLFTDATKAAAHRNHGVKKVIISAPAKNEDLTIVLGVNDDVYDPAKHNVISNASCTTNGLAPVAKILHDRFGIEKGLLTTIHAFTNSQKTQDTAAKDLRDARAASQNIVPSSTGAAKAVGLVIPELQGKFTGMAFRVPVPTVSVVDFTAVLAKDASPAEINAAMKEYAEGKMKDILEYTEEELVSTDLKGNPHSSIFSAVDTVGVGNLVKVVSWYDNEWGYSCRIADLCKFVADRF</sequence>
<proteinExistence type="inferred from homology"/>
<evidence type="ECO:0000313" key="11">
    <source>
        <dbReference type="Proteomes" id="UP000027982"/>
    </source>
</evidence>
<evidence type="ECO:0000256" key="4">
    <source>
        <dbReference type="PIRSR" id="PIRSR000149-2"/>
    </source>
</evidence>
<dbReference type="RefSeq" id="WP_025227358.1">
    <property type="nucleotide sequence ID" value="NZ_CP007139.1"/>
</dbReference>
<feature type="binding site" evidence="5">
    <location>
        <position position="122"/>
    </location>
    <ligand>
        <name>NAD(+)</name>
        <dbReference type="ChEBI" id="CHEBI:57540"/>
    </ligand>
</feature>
<dbReference type="SMART" id="SM00846">
    <property type="entry name" value="Gp_dh_N"/>
    <property type="match status" value="1"/>
</dbReference>
<dbReference type="EC" id="1.2.1.-" evidence="8"/>
<keyword evidence="2 8" id="KW-0560">Oxidoreductase</keyword>
<dbReference type="GO" id="GO:0051287">
    <property type="term" value="F:NAD binding"/>
    <property type="evidence" value="ECO:0007669"/>
    <property type="project" value="InterPro"/>
</dbReference>
<dbReference type="Pfam" id="PF00044">
    <property type="entry name" value="Gp_dh_N"/>
    <property type="match status" value="1"/>
</dbReference>
<dbReference type="InterPro" id="IPR020831">
    <property type="entry name" value="GlycerAld/Erythrose_P_DH"/>
</dbReference>
<dbReference type="CDD" id="cd18126">
    <property type="entry name" value="GAPDH_I_C"/>
    <property type="match status" value="1"/>
</dbReference>
<feature type="site" description="Activates thiol group during catalysis" evidence="6">
    <location>
        <position position="181"/>
    </location>
</feature>
<dbReference type="InterPro" id="IPR020828">
    <property type="entry name" value="GlycerAld_3-P_DH_NAD(P)-bd"/>
</dbReference>
<dbReference type="EMBL" id="CP007139">
    <property type="protein sequence ID" value="AIE83989.1"/>
    <property type="molecule type" value="Genomic_DNA"/>
</dbReference>
<dbReference type="HOGENOM" id="CLU_030140_0_2_0"/>
<feature type="binding site" evidence="5">
    <location>
        <position position="80"/>
    </location>
    <ligand>
        <name>NAD(+)</name>
        <dbReference type="ChEBI" id="CHEBI:57540"/>
    </ligand>
</feature>
<dbReference type="GO" id="GO:0006006">
    <property type="term" value="P:glucose metabolic process"/>
    <property type="evidence" value="ECO:0007669"/>
    <property type="project" value="InterPro"/>
</dbReference>
<feature type="binding site" evidence="5">
    <location>
        <position position="36"/>
    </location>
    <ligand>
        <name>NAD(+)</name>
        <dbReference type="ChEBI" id="CHEBI:57540"/>
    </ligand>
</feature>
<dbReference type="SUPFAM" id="SSF55347">
    <property type="entry name" value="Glyceraldehyde-3-phosphate dehydrogenase-like, C-terminal domain"/>
    <property type="match status" value="1"/>
</dbReference>
<evidence type="ECO:0000256" key="3">
    <source>
        <dbReference type="PIRSR" id="PIRSR000149-1"/>
    </source>
</evidence>
<dbReference type="eggNOG" id="COG0057">
    <property type="taxonomic scope" value="Bacteria"/>
</dbReference>
<dbReference type="InterPro" id="IPR036291">
    <property type="entry name" value="NAD(P)-bd_dom_sf"/>
</dbReference>
<dbReference type="NCBIfam" id="TIGR01534">
    <property type="entry name" value="GAPDH-I"/>
    <property type="match status" value="1"/>
</dbReference>
<organism evidence="10 11">
    <name type="scientific">Fimbriimonas ginsengisoli Gsoil 348</name>
    <dbReference type="NCBI Taxonomy" id="661478"/>
    <lineage>
        <taxon>Bacteria</taxon>
        <taxon>Bacillati</taxon>
        <taxon>Armatimonadota</taxon>
        <taxon>Fimbriimonadia</taxon>
        <taxon>Fimbriimonadales</taxon>
        <taxon>Fimbriimonadaceae</taxon>
        <taxon>Fimbriimonas</taxon>
    </lineage>
</organism>
<dbReference type="PIRSF" id="PIRSF000149">
    <property type="entry name" value="GAP_DH"/>
    <property type="match status" value="1"/>
</dbReference>
<dbReference type="Gene3D" id="3.40.50.720">
    <property type="entry name" value="NAD(P)-binding Rossmann-like Domain"/>
    <property type="match status" value="1"/>
</dbReference>
<dbReference type="FunFam" id="3.40.50.720:FF:000001">
    <property type="entry name" value="Glyceraldehyde-3-phosphate dehydrogenase"/>
    <property type="match status" value="1"/>
</dbReference>
<dbReference type="GO" id="GO:0050661">
    <property type="term" value="F:NADP binding"/>
    <property type="evidence" value="ECO:0007669"/>
    <property type="project" value="InterPro"/>
</dbReference>
<dbReference type="KEGG" id="fgi:OP10G_0621"/>
<dbReference type="PANTHER" id="PTHR43148">
    <property type="entry name" value="GLYCERALDEHYDE-3-PHOSPHATE DEHYDROGENASE 2"/>
    <property type="match status" value="1"/>
</dbReference>
<feature type="binding site" evidence="4">
    <location>
        <begin position="212"/>
        <end position="213"/>
    </location>
    <ligand>
        <name>D-glyceraldehyde 3-phosphate</name>
        <dbReference type="ChEBI" id="CHEBI:59776"/>
    </ligand>
</feature>
<evidence type="ECO:0000256" key="6">
    <source>
        <dbReference type="PIRSR" id="PIRSR000149-4"/>
    </source>
</evidence>
<keyword evidence="5" id="KW-0547">Nucleotide-binding</keyword>
<feature type="binding site" evidence="4">
    <location>
        <position position="235"/>
    </location>
    <ligand>
        <name>D-glyceraldehyde 3-phosphate</name>
        <dbReference type="ChEBI" id="CHEBI:59776"/>
    </ligand>
</feature>
<dbReference type="InterPro" id="IPR020829">
    <property type="entry name" value="GlycerAld_3-P_DH_cat"/>
</dbReference>
<feature type="domain" description="Glyceraldehyde 3-phosphate dehydrogenase NAD(P) binding" evidence="9">
    <location>
        <begin position="3"/>
        <end position="154"/>
    </location>
</feature>
<accession>A0A068NQX5</accession>
<dbReference type="SUPFAM" id="SSF51735">
    <property type="entry name" value="NAD(P)-binding Rossmann-fold domains"/>
    <property type="match status" value="1"/>
</dbReference>
<feature type="binding site" evidence="4">
    <location>
        <position position="184"/>
    </location>
    <ligand>
        <name>D-glyceraldehyde 3-phosphate</name>
        <dbReference type="ChEBI" id="CHEBI:59776"/>
    </ligand>
</feature>
<feature type="binding site" evidence="5">
    <location>
        <position position="316"/>
    </location>
    <ligand>
        <name>NAD(+)</name>
        <dbReference type="ChEBI" id="CHEBI:57540"/>
    </ligand>
</feature>
<dbReference type="InterPro" id="IPR006424">
    <property type="entry name" value="Glyceraldehyde-3-P_DH_1"/>
</dbReference>
<name>A0A068NQX5_FIMGI</name>
<dbReference type="GO" id="GO:0016620">
    <property type="term" value="F:oxidoreductase activity, acting on the aldehyde or oxo group of donors, NAD or NADP as acceptor"/>
    <property type="evidence" value="ECO:0007669"/>
    <property type="project" value="InterPro"/>
</dbReference>
<dbReference type="InterPro" id="IPR020830">
    <property type="entry name" value="GlycerAld_3-P_DH_AS"/>
</dbReference>
<protein>
    <recommendedName>
        <fullName evidence="8">Glyceraldehyde-3-phosphate dehydrogenase</fullName>
        <ecNumber evidence="8">1.2.1.-</ecNumber>
    </recommendedName>
</protein>
<feature type="binding site" evidence="5">
    <location>
        <begin position="12"/>
        <end position="13"/>
    </location>
    <ligand>
        <name>NAD(+)</name>
        <dbReference type="ChEBI" id="CHEBI:57540"/>
    </ligand>
</feature>
<dbReference type="STRING" id="661478.OP10G_0621"/>
<gene>
    <name evidence="10" type="ORF">OP10G_0621</name>
</gene>
<evidence type="ECO:0000259" key="9">
    <source>
        <dbReference type="SMART" id="SM00846"/>
    </source>
</evidence>
<dbReference type="PROSITE" id="PS00071">
    <property type="entry name" value="GAPDH"/>
    <property type="match status" value="1"/>
</dbReference>
<keyword evidence="5" id="KW-0520">NAD</keyword>
<evidence type="ECO:0000256" key="7">
    <source>
        <dbReference type="RuleBase" id="RU000397"/>
    </source>
</evidence>
<dbReference type="Pfam" id="PF02800">
    <property type="entry name" value="Gp_dh_C"/>
    <property type="match status" value="1"/>
</dbReference>
<evidence type="ECO:0000256" key="2">
    <source>
        <dbReference type="ARBA" id="ARBA00023002"/>
    </source>
</evidence>
<evidence type="ECO:0000256" key="5">
    <source>
        <dbReference type="PIRSR" id="PIRSR000149-3"/>
    </source>
</evidence>
<dbReference type="PRINTS" id="PR00078">
    <property type="entry name" value="G3PDHDRGNASE"/>
</dbReference>
<feature type="binding site" evidence="4">
    <location>
        <begin position="153"/>
        <end position="155"/>
    </location>
    <ligand>
        <name>D-glyceraldehyde 3-phosphate</name>
        <dbReference type="ChEBI" id="CHEBI:59776"/>
    </ligand>
</feature>
<comment type="similarity">
    <text evidence="1 7">Belongs to the glyceraldehyde-3-phosphate dehydrogenase family.</text>
</comment>
<dbReference type="Gene3D" id="3.30.360.10">
    <property type="entry name" value="Dihydrodipicolinate Reductase, domain 2"/>
    <property type="match status" value="1"/>
</dbReference>
<dbReference type="CDD" id="cd05214">
    <property type="entry name" value="GAPDH_I_N"/>
    <property type="match status" value="1"/>
</dbReference>
<dbReference type="AlphaFoldDB" id="A0A068NQX5"/>
<feature type="active site" description="Nucleophile" evidence="3">
    <location>
        <position position="154"/>
    </location>
</feature>
<dbReference type="OrthoDB" id="9803304at2"/>
<keyword evidence="11" id="KW-1185">Reference proteome</keyword>